<dbReference type="AlphaFoldDB" id="A0A183GLR2"/>
<dbReference type="Proteomes" id="UP000050761">
    <property type="component" value="Unassembled WGS sequence"/>
</dbReference>
<keyword evidence="3" id="KW-1185">Reference proteome</keyword>
<reference evidence="4" key="2">
    <citation type="submission" date="2019-09" db="UniProtKB">
        <authorList>
            <consortium name="WormBaseParasite"/>
        </authorList>
    </citation>
    <scope>IDENTIFICATION</scope>
</reference>
<accession>A0A183GLR2</accession>
<organism evidence="3 4">
    <name type="scientific">Heligmosomoides polygyrus</name>
    <name type="common">Parasitic roundworm</name>
    <dbReference type="NCBI Taxonomy" id="6339"/>
    <lineage>
        <taxon>Eukaryota</taxon>
        <taxon>Metazoa</taxon>
        <taxon>Ecdysozoa</taxon>
        <taxon>Nematoda</taxon>
        <taxon>Chromadorea</taxon>
        <taxon>Rhabditida</taxon>
        <taxon>Rhabditina</taxon>
        <taxon>Rhabditomorpha</taxon>
        <taxon>Strongyloidea</taxon>
        <taxon>Heligmosomidae</taxon>
        <taxon>Heligmosomoides</taxon>
    </lineage>
</organism>
<gene>
    <name evidence="2" type="ORF">HPBE_LOCUS23631</name>
</gene>
<dbReference type="Pfam" id="PF18701">
    <property type="entry name" value="DUF5641"/>
    <property type="match status" value="1"/>
</dbReference>
<name>A0A183GLR2_HELPZ</name>
<accession>A0A3P8H0E1</accession>
<dbReference type="EMBL" id="UZAH01035286">
    <property type="protein sequence ID" value="VDP40013.1"/>
    <property type="molecule type" value="Genomic_DNA"/>
</dbReference>
<reference evidence="2 3" key="1">
    <citation type="submission" date="2018-11" db="EMBL/GenBank/DDBJ databases">
        <authorList>
            <consortium name="Pathogen Informatics"/>
        </authorList>
    </citation>
    <scope>NUCLEOTIDE SEQUENCE [LARGE SCALE GENOMIC DNA]</scope>
</reference>
<sequence length="136" mass="16092">MFFVASLQPMDSQPGSYATTPKFSIPLIRSTTPQANIVDYCANQKISFNFIDSHSPWQGGVYERMVRNLVELWKTTNETLSSFWDQWNSEYLTSLREQYKRSHKHPRLENNSQSQFHKYVLIRNNTLQRGQWKVDK</sequence>
<feature type="domain" description="DUF5641" evidence="1">
    <location>
        <begin position="73"/>
        <end position="134"/>
    </location>
</feature>
<dbReference type="InterPro" id="IPR012337">
    <property type="entry name" value="RNaseH-like_sf"/>
</dbReference>
<evidence type="ECO:0000259" key="1">
    <source>
        <dbReference type="Pfam" id="PF18701"/>
    </source>
</evidence>
<evidence type="ECO:0000313" key="3">
    <source>
        <dbReference type="Proteomes" id="UP000050761"/>
    </source>
</evidence>
<dbReference type="Gene3D" id="3.30.420.10">
    <property type="entry name" value="Ribonuclease H-like superfamily/Ribonuclease H"/>
    <property type="match status" value="1"/>
</dbReference>
<dbReference type="InterPro" id="IPR040676">
    <property type="entry name" value="DUF5641"/>
</dbReference>
<evidence type="ECO:0000313" key="2">
    <source>
        <dbReference type="EMBL" id="VDP40013.1"/>
    </source>
</evidence>
<proteinExistence type="predicted"/>
<dbReference type="OrthoDB" id="5870116at2759"/>
<dbReference type="WBParaSite" id="HPBE_0002363201-mRNA-1">
    <property type="protein sequence ID" value="HPBE_0002363201-mRNA-1"/>
    <property type="gene ID" value="HPBE_0002363201"/>
</dbReference>
<evidence type="ECO:0000313" key="4">
    <source>
        <dbReference type="WBParaSite" id="HPBE_0002363201-mRNA-1"/>
    </source>
</evidence>
<dbReference type="SUPFAM" id="SSF53098">
    <property type="entry name" value="Ribonuclease H-like"/>
    <property type="match status" value="1"/>
</dbReference>
<dbReference type="GO" id="GO:0003676">
    <property type="term" value="F:nucleic acid binding"/>
    <property type="evidence" value="ECO:0007669"/>
    <property type="project" value="InterPro"/>
</dbReference>
<protein>
    <submittedName>
        <fullName evidence="4">DUF5641 domain-containing protein</fullName>
    </submittedName>
</protein>
<dbReference type="InterPro" id="IPR036397">
    <property type="entry name" value="RNaseH_sf"/>
</dbReference>